<dbReference type="GO" id="GO:0005524">
    <property type="term" value="F:ATP binding"/>
    <property type="evidence" value="ECO:0007669"/>
    <property type="project" value="UniProtKB-KW"/>
</dbReference>
<evidence type="ECO:0000256" key="4">
    <source>
        <dbReference type="ARBA" id="ARBA00022475"/>
    </source>
</evidence>
<dbReference type="InterPro" id="IPR013563">
    <property type="entry name" value="Oligopep_ABC_C"/>
</dbReference>
<proteinExistence type="inferred from homology"/>
<keyword evidence="10" id="KW-1185">Reference proteome</keyword>
<organism evidence="9 10">
    <name type="scientific">Asanoa ishikariensis</name>
    <dbReference type="NCBI Taxonomy" id="137265"/>
    <lineage>
        <taxon>Bacteria</taxon>
        <taxon>Bacillati</taxon>
        <taxon>Actinomycetota</taxon>
        <taxon>Actinomycetes</taxon>
        <taxon>Micromonosporales</taxon>
        <taxon>Micromonosporaceae</taxon>
        <taxon>Asanoa</taxon>
    </lineage>
</organism>
<dbReference type="OrthoDB" id="3327300at2"/>
<keyword evidence="7" id="KW-0472">Membrane</keyword>
<dbReference type="PROSITE" id="PS00211">
    <property type="entry name" value="ABC_TRANSPORTER_1"/>
    <property type="match status" value="1"/>
</dbReference>
<dbReference type="STRING" id="137265.SAMN05421684_0897"/>
<evidence type="ECO:0000256" key="1">
    <source>
        <dbReference type="ARBA" id="ARBA00004202"/>
    </source>
</evidence>
<feature type="domain" description="ABC transporter" evidence="8">
    <location>
        <begin position="45"/>
        <end position="296"/>
    </location>
</feature>
<dbReference type="Pfam" id="PF00005">
    <property type="entry name" value="ABC_tran"/>
    <property type="match status" value="1"/>
</dbReference>
<dbReference type="PANTHER" id="PTHR43297">
    <property type="entry name" value="OLIGOPEPTIDE TRANSPORT ATP-BINDING PROTEIN APPD"/>
    <property type="match status" value="1"/>
</dbReference>
<evidence type="ECO:0000256" key="3">
    <source>
        <dbReference type="ARBA" id="ARBA00022448"/>
    </source>
</evidence>
<dbReference type="PANTHER" id="PTHR43297:SF2">
    <property type="entry name" value="DIPEPTIDE TRANSPORT ATP-BINDING PROTEIN DPPD"/>
    <property type="match status" value="1"/>
</dbReference>
<evidence type="ECO:0000313" key="10">
    <source>
        <dbReference type="Proteomes" id="UP000199632"/>
    </source>
</evidence>
<dbReference type="NCBIfam" id="TIGR01727">
    <property type="entry name" value="oligo_HPY"/>
    <property type="match status" value="1"/>
</dbReference>
<evidence type="ECO:0000259" key="8">
    <source>
        <dbReference type="PROSITE" id="PS50893"/>
    </source>
</evidence>
<dbReference type="CDD" id="cd03257">
    <property type="entry name" value="ABC_NikE_OppD_transporters"/>
    <property type="match status" value="1"/>
</dbReference>
<dbReference type="InterPro" id="IPR003593">
    <property type="entry name" value="AAA+_ATPase"/>
</dbReference>
<dbReference type="RefSeq" id="WP_090787514.1">
    <property type="nucleotide sequence ID" value="NZ_BOND01000015.1"/>
</dbReference>
<dbReference type="AlphaFoldDB" id="A0A1H3LQ40"/>
<dbReference type="Gene3D" id="3.40.50.300">
    <property type="entry name" value="P-loop containing nucleotide triphosphate hydrolases"/>
    <property type="match status" value="1"/>
</dbReference>
<dbReference type="FunFam" id="3.40.50.300:FF:000016">
    <property type="entry name" value="Oligopeptide ABC transporter ATP-binding component"/>
    <property type="match status" value="1"/>
</dbReference>
<dbReference type="SMART" id="SM00382">
    <property type="entry name" value="AAA"/>
    <property type="match status" value="1"/>
</dbReference>
<evidence type="ECO:0000256" key="7">
    <source>
        <dbReference type="ARBA" id="ARBA00023136"/>
    </source>
</evidence>
<accession>A0A1H3LQ40</accession>
<protein>
    <submittedName>
        <fullName evidence="9">Peptide/nickel transport system ATP-binding protein/peptide/nickel transport system ATP-binding protein</fullName>
    </submittedName>
</protein>
<dbReference type="GO" id="GO:0005886">
    <property type="term" value="C:plasma membrane"/>
    <property type="evidence" value="ECO:0007669"/>
    <property type="project" value="UniProtKB-SubCell"/>
</dbReference>
<dbReference type="InterPro" id="IPR050388">
    <property type="entry name" value="ABC_Ni/Peptide_Import"/>
</dbReference>
<comment type="subcellular location">
    <subcellularLocation>
        <location evidence="1">Cell membrane</location>
        <topology evidence="1">Peripheral membrane protein</topology>
    </subcellularLocation>
</comment>
<dbReference type="Pfam" id="PF08352">
    <property type="entry name" value="oligo_HPY"/>
    <property type="match status" value="1"/>
</dbReference>
<keyword evidence="3" id="KW-0813">Transport</keyword>
<dbReference type="InterPro" id="IPR003439">
    <property type="entry name" value="ABC_transporter-like_ATP-bd"/>
</dbReference>
<reference evidence="10" key="1">
    <citation type="submission" date="2016-10" db="EMBL/GenBank/DDBJ databases">
        <authorList>
            <person name="Varghese N."/>
            <person name="Submissions S."/>
        </authorList>
    </citation>
    <scope>NUCLEOTIDE SEQUENCE [LARGE SCALE GENOMIC DNA]</scope>
    <source>
        <strain evidence="10">DSM 44718</strain>
    </source>
</reference>
<comment type="similarity">
    <text evidence="2">Belongs to the ABC transporter superfamily.</text>
</comment>
<keyword evidence="4" id="KW-1003">Cell membrane</keyword>
<keyword evidence="6 9" id="KW-0067">ATP-binding</keyword>
<dbReference type="GO" id="GO:0015833">
    <property type="term" value="P:peptide transport"/>
    <property type="evidence" value="ECO:0007669"/>
    <property type="project" value="InterPro"/>
</dbReference>
<keyword evidence="5" id="KW-0547">Nucleotide-binding</keyword>
<evidence type="ECO:0000256" key="6">
    <source>
        <dbReference type="ARBA" id="ARBA00022840"/>
    </source>
</evidence>
<evidence type="ECO:0000256" key="2">
    <source>
        <dbReference type="ARBA" id="ARBA00005417"/>
    </source>
</evidence>
<dbReference type="Proteomes" id="UP000199632">
    <property type="component" value="Unassembled WGS sequence"/>
</dbReference>
<dbReference type="SUPFAM" id="SSF52540">
    <property type="entry name" value="P-loop containing nucleoside triphosphate hydrolases"/>
    <property type="match status" value="1"/>
</dbReference>
<dbReference type="InterPro" id="IPR027417">
    <property type="entry name" value="P-loop_NTPase"/>
</dbReference>
<dbReference type="PROSITE" id="PS50893">
    <property type="entry name" value="ABC_TRANSPORTER_2"/>
    <property type="match status" value="1"/>
</dbReference>
<dbReference type="InterPro" id="IPR017871">
    <property type="entry name" value="ABC_transporter-like_CS"/>
</dbReference>
<sequence length="364" mass="37683">MTAEQIPGAAAASVPGAASAPGAAAASVPGAAPAAAQRVGEAPLLRIDGLSVDFHTDDGVVHAVTDVSLEVVAGEIVAIVGESGSGKTVTAMSVLRLLPKAAEVSADAIAFRGTDLRTLSGSELRKVRGGPVGMIFQDPMTALNPVMTIGAQVAEAVVLHQARSDKKAAWQRAVELLRLVGVPDPAERVKQYPHEFSGGMRQRAMIAMAIANDPDLIIADEPTTALDVTIQAQVLALLKKAQAETGAATILITHDLGIVAELADRVVVMYAGRVVETAGVGELFATPRHPYTKGLLASLPRMDVDVDQLDPIPGNPPNMADPPAGCAFHPRCPLARDKCLTDRPPLLAIGAGRTSACHFSEELA</sequence>
<gene>
    <name evidence="9" type="ORF">SAMN05421684_0897</name>
</gene>
<name>A0A1H3LQ40_9ACTN</name>
<evidence type="ECO:0000313" key="9">
    <source>
        <dbReference type="EMBL" id="SDY66552.1"/>
    </source>
</evidence>
<evidence type="ECO:0000256" key="5">
    <source>
        <dbReference type="ARBA" id="ARBA00022741"/>
    </source>
</evidence>
<dbReference type="GO" id="GO:0016887">
    <property type="term" value="F:ATP hydrolysis activity"/>
    <property type="evidence" value="ECO:0007669"/>
    <property type="project" value="InterPro"/>
</dbReference>
<dbReference type="EMBL" id="FNQB01000001">
    <property type="protein sequence ID" value="SDY66552.1"/>
    <property type="molecule type" value="Genomic_DNA"/>
</dbReference>